<name>A0A1C6RY71_9ACTN</name>
<proteinExistence type="inferred from homology"/>
<feature type="transmembrane region" description="Helical" evidence="10">
    <location>
        <begin position="255"/>
        <end position="274"/>
    </location>
</feature>
<dbReference type="SMART" id="SM00382">
    <property type="entry name" value="AAA"/>
    <property type="match status" value="1"/>
</dbReference>
<dbReference type="InterPro" id="IPR036640">
    <property type="entry name" value="ABC1_TM_sf"/>
</dbReference>
<dbReference type="SUPFAM" id="SSF52540">
    <property type="entry name" value="P-loop containing nucleoside triphosphate hydrolases"/>
    <property type="match status" value="1"/>
</dbReference>
<feature type="transmembrane region" description="Helical" evidence="10">
    <location>
        <begin position="139"/>
        <end position="165"/>
    </location>
</feature>
<evidence type="ECO:0000256" key="6">
    <source>
        <dbReference type="ARBA" id="ARBA00022840"/>
    </source>
</evidence>
<comment type="subcellular location">
    <subcellularLocation>
        <location evidence="1">Cell membrane</location>
        <topology evidence="1">Multi-pass membrane protein</topology>
    </subcellularLocation>
</comment>
<evidence type="ECO:0000259" key="12">
    <source>
        <dbReference type="PROSITE" id="PS50929"/>
    </source>
</evidence>
<dbReference type="Proteomes" id="UP000198959">
    <property type="component" value="Unassembled WGS sequence"/>
</dbReference>
<dbReference type="InterPro" id="IPR017871">
    <property type="entry name" value="ABC_transporter-like_CS"/>
</dbReference>
<dbReference type="InterPro" id="IPR027417">
    <property type="entry name" value="P-loop_NTPase"/>
</dbReference>
<evidence type="ECO:0000256" key="7">
    <source>
        <dbReference type="ARBA" id="ARBA00022989"/>
    </source>
</evidence>
<keyword evidence="4 10" id="KW-0812">Transmembrane</keyword>
<keyword evidence="2" id="KW-0813">Transport</keyword>
<dbReference type="InterPro" id="IPR011527">
    <property type="entry name" value="ABC1_TM_dom"/>
</dbReference>
<dbReference type="PROSITE" id="PS50929">
    <property type="entry name" value="ABC_TM1F"/>
    <property type="match status" value="1"/>
</dbReference>
<keyword evidence="5" id="KW-0547">Nucleotide-binding</keyword>
<sequence length="646" mass="66947">MEAGGGYRDPVTTGATPRVGLAALLPYLRAHRGTLVVVAVLSLAGAGAALAQPLLTRALLDAVSASRPVGSLVGVLLAVLVGGAVLYGFRDYLLQRTAEGLVLTTRRRLASHLLRLPIGEYDQRRTGDLLSRVGADTTLLRAVVTSGLFELVTGVVTVVGAAIAMILLDPFLFGVTLAGVAVGLGFALTVARRVRDLSRAAQERIGEMTSAVERAISAARTIRASRAEQRETGTVVTSAEQAYAAGLRVARVQAVVGPIGSITIQGAFLLVLGVGGARVAAGALSVGDLVAFIMFLFFLVLPLGQALSAFTQLQTGLGALQRIEEILTVPVEGAADAPRRAEPVGAHPATVGQPAPIAVAEDPAPASVAERPTPASVAEGPAAVGERLPVAVAPRPPVAGGGHPATIEFDRVGFGYPGGPPVLHEVSFTVPAGTRTALVGPSGAGKSTLLALVERFYEVSAGSLRLDGVDVRDLPRDALRARLGYVEQEAPVLAGTLRQNLLLTAADATEERLLAVLDEVNLRHLVTRTAEGLDVQVGEGGVLLSGGERQRLAIARALLAGPPVLLLDEPTSNLDARSEAALRRAIDAVAVRRTLLIVAHRLSTVVDADQIVVLEGGRVVAVGPHDELTDTSPLYRELATHQLLVN</sequence>
<dbReference type="InterPro" id="IPR039421">
    <property type="entry name" value="Type_1_exporter"/>
</dbReference>
<evidence type="ECO:0000256" key="10">
    <source>
        <dbReference type="SAM" id="Phobius"/>
    </source>
</evidence>
<feature type="transmembrane region" description="Helical" evidence="10">
    <location>
        <begin position="280"/>
        <end position="301"/>
    </location>
</feature>
<dbReference type="PANTHER" id="PTHR43394">
    <property type="entry name" value="ATP-DEPENDENT PERMEASE MDL1, MITOCHONDRIAL"/>
    <property type="match status" value="1"/>
</dbReference>
<dbReference type="InterPro" id="IPR003439">
    <property type="entry name" value="ABC_transporter-like_ATP-bd"/>
</dbReference>
<dbReference type="SUPFAM" id="SSF90123">
    <property type="entry name" value="ABC transporter transmembrane region"/>
    <property type="match status" value="1"/>
</dbReference>
<dbReference type="AlphaFoldDB" id="A0A1C6RY71"/>
<dbReference type="STRING" id="145854.GA0074692_1336"/>
<feature type="transmembrane region" description="Helical" evidence="10">
    <location>
        <begin position="33"/>
        <end position="51"/>
    </location>
</feature>
<feature type="domain" description="ABC transporter" evidence="11">
    <location>
        <begin position="407"/>
        <end position="641"/>
    </location>
</feature>
<keyword evidence="6 13" id="KW-0067">ATP-binding</keyword>
<evidence type="ECO:0000256" key="3">
    <source>
        <dbReference type="ARBA" id="ARBA00022475"/>
    </source>
</evidence>
<dbReference type="Gene3D" id="1.20.1560.10">
    <property type="entry name" value="ABC transporter type 1, transmembrane domain"/>
    <property type="match status" value="1"/>
</dbReference>
<dbReference type="PROSITE" id="PS00211">
    <property type="entry name" value="ABC_TRANSPORTER_1"/>
    <property type="match status" value="1"/>
</dbReference>
<evidence type="ECO:0000256" key="9">
    <source>
        <dbReference type="ARBA" id="ARBA00061644"/>
    </source>
</evidence>
<evidence type="ECO:0000313" key="14">
    <source>
        <dbReference type="Proteomes" id="UP000198959"/>
    </source>
</evidence>
<dbReference type="CDD" id="cd18551">
    <property type="entry name" value="ABC_6TM_LmrA_like"/>
    <property type="match status" value="1"/>
</dbReference>
<feature type="transmembrane region" description="Helical" evidence="10">
    <location>
        <begin position="171"/>
        <end position="191"/>
    </location>
</feature>
<dbReference type="GO" id="GO:0016887">
    <property type="term" value="F:ATP hydrolysis activity"/>
    <property type="evidence" value="ECO:0007669"/>
    <property type="project" value="InterPro"/>
</dbReference>
<dbReference type="EMBL" id="FMHW01000002">
    <property type="protein sequence ID" value="SCL22138.1"/>
    <property type="molecule type" value="Genomic_DNA"/>
</dbReference>
<keyword evidence="14" id="KW-1185">Reference proteome</keyword>
<keyword evidence="7 10" id="KW-1133">Transmembrane helix</keyword>
<dbReference type="InterPro" id="IPR003593">
    <property type="entry name" value="AAA+_ATPase"/>
</dbReference>
<comment type="similarity">
    <text evidence="9">Belongs to the ABC transporter superfamily. Lipid exporter (TC 3.A.1.106) family.</text>
</comment>
<evidence type="ECO:0000256" key="8">
    <source>
        <dbReference type="ARBA" id="ARBA00023136"/>
    </source>
</evidence>
<dbReference type="PROSITE" id="PS50893">
    <property type="entry name" value="ABC_TRANSPORTER_2"/>
    <property type="match status" value="1"/>
</dbReference>
<dbReference type="FunFam" id="3.40.50.300:FF:000299">
    <property type="entry name" value="ABC transporter ATP-binding protein/permease"/>
    <property type="match status" value="1"/>
</dbReference>
<evidence type="ECO:0000256" key="4">
    <source>
        <dbReference type="ARBA" id="ARBA00022692"/>
    </source>
</evidence>
<dbReference type="PANTHER" id="PTHR43394:SF1">
    <property type="entry name" value="ATP-BINDING CASSETTE SUB-FAMILY B MEMBER 10, MITOCHONDRIAL"/>
    <property type="match status" value="1"/>
</dbReference>
<evidence type="ECO:0000256" key="5">
    <source>
        <dbReference type="ARBA" id="ARBA00022741"/>
    </source>
</evidence>
<dbReference type="GO" id="GO:0005524">
    <property type="term" value="F:ATP binding"/>
    <property type="evidence" value="ECO:0007669"/>
    <property type="project" value="UniProtKB-KW"/>
</dbReference>
<feature type="domain" description="ABC transmembrane type-1" evidence="12">
    <location>
        <begin position="36"/>
        <end position="315"/>
    </location>
</feature>
<gene>
    <name evidence="13" type="ORF">GA0074692_1336</name>
</gene>
<evidence type="ECO:0000256" key="2">
    <source>
        <dbReference type="ARBA" id="ARBA00022448"/>
    </source>
</evidence>
<evidence type="ECO:0000256" key="1">
    <source>
        <dbReference type="ARBA" id="ARBA00004651"/>
    </source>
</evidence>
<feature type="transmembrane region" description="Helical" evidence="10">
    <location>
        <begin position="71"/>
        <end position="89"/>
    </location>
</feature>
<protein>
    <submittedName>
        <fullName evidence="13">ATP-binding cassette, subfamily B</fullName>
    </submittedName>
</protein>
<dbReference type="Gene3D" id="3.40.50.300">
    <property type="entry name" value="P-loop containing nucleotide triphosphate hydrolases"/>
    <property type="match status" value="1"/>
</dbReference>
<dbReference type="GO" id="GO:0005886">
    <property type="term" value="C:plasma membrane"/>
    <property type="evidence" value="ECO:0007669"/>
    <property type="project" value="UniProtKB-SubCell"/>
</dbReference>
<dbReference type="GO" id="GO:0015421">
    <property type="term" value="F:ABC-type oligopeptide transporter activity"/>
    <property type="evidence" value="ECO:0007669"/>
    <property type="project" value="TreeGrafter"/>
</dbReference>
<organism evidence="13 14">
    <name type="scientific">Micromonospora pallida</name>
    <dbReference type="NCBI Taxonomy" id="145854"/>
    <lineage>
        <taxon>Bacteria</taxon>
        <taxon>Bacillati</taxon>
        <taxon>Actinomycetota</taxon>
        <taxon>Actinomycetes</taxon>
        <taxon>Micromonosporales</taxon>
        <taxon>Micromonosporaceae</taxon>
        <taxon>Micromonospora</taxon>
    </lineage>
</organism>
<keyword evidence="3" id="KW-1003">Cell membrane</keyword>
<evidence type="ECO:0000313" key="13">
    <source>
        <dbReference type="EMBL" id="SCL22138.1"/>
    </source>
</evidence>
<evidence type="ECO:0000259" key="11">
    <source>
        <dbReference type="PROSITE" id="PS50893"/>
    </source>
</evidence>
<dbReference type="Pfam" id="PF00664">
    <property type="entry name" value="ABC_membrane"/>
    <property type="match status" value="1"/>
</dbReference>
<dbReference type="Pfam" id="PF00005">
    <property type="entry name" value="ABC_tran"/>
    <property type="match status" value="1"/>
</dbReference>
<reference evidence="14" key="1">
    <citation type="submission" date="2016-06" db="EMBL/GenBank/DDBJ databases">
        <authorList>
            <person name="Varghese N."/>
            <person name="Submissions Spin"/>
        </authorList>
    </citation>
    <scope>NUCLEOTIDE SEQUENCE [LARGE SCALE GENOMIC DNA]</scope>
    <source>
        <strain evidence="14">DSM 43817</strain>
    </source>
</reference>
<accession>A0A1C6RY71</accession>
<keyword evidence="8 10" id="KW-0472">Membrane</keyword>